<evidence type="ECO:0000256" key="2">
    <source>
        <dbReference type="ARBA" id="ARBA00022704"/>
    </source>
</evidence>
<dbReference type="PANTHER" id="PTHR36530:SF1">
    <property type="entry name" value="AMOEBIASIN-1"/>
    <property type="match status" value="1"/>
</dbReference>
<feature type="domain" description="Proteinase inhibitor I42 chagasin" evidence="3">
    <location>
        <begin position="43"/>
        <end position="127"/>
    </location>
</feature>
<evidence type="ECO:0000259" key="3">
    <source>
        <dbReference type="Pfam" id="PF09394"/>
    </source>
</evidence>
<accession>A0A1F4T4J2</accession>
<name>A0A1F4T4J2_UNCSA</name>
<dbReference type="Gene3D" id="2.60.40.2020">
    <property type="match status" value="1"/>
</dbReference>
<dbReference type="InterPro" id="IPR018990">
    <property type="entry name" value="Prot_inh_I42_chagasin"/>
</dbReference>
<dbReference type="PANTHER" id="PTHR36530">
    <property type="entry name" value="INHIBITOR OF CYSTEINE PEPTIDASE"/>
    <property type="match status" value="1"/>
</dbReference>
<evidence type="ECO:0000313" key="5">
    <source>
        <dbReference type="Proteomes" id="UP000178602"/>
    </source>
</evidence>
<dbReference type="Proteomes" id="UP000178602">
    <property type="component" value="Unassembled WGS sequence"/>
</dbReference>
<gene>
    <name evidence="4" type="ORF">A3K49_00340</name>
</gene>
<protein>
    <recommendedName>
        <fullName evidence="3">Proteinase inhibitor I42 chagasin domain-containing protein</fullName>
    </recommendedName>
</protein>
<comment type="caution">
    <text evidence="4">The sequence shown here is derived from an EMBL/GenBank/DDBJ whole genome shotgun (WGS) entry which is preliminary data.</text>
</comment>
<sequence length="134" mass="15400">MKYNFLAVLFFSLLFFLVANTFFSQPGTTVQLFEKDNGGEVYLNVNDYVVITLETNPSTGYNWEIKRVNPLMLKQTAPPQLITKNKLIGSPGQIKFTFKAIAPGSCELAFDYRRPWDLRTDETRGYKLSFLIKQ</sequence>
<keyword evidence="1" id="KW-0646">Protease inhibitor</keyword>
<dbReference type="Pfam" id="PF09394">
    <property type="entry name" value="Inhibitor_I42"/>
    <property type="match status" value="1"/>
</dbReference>
<evidence type="ECO:0000256" key="1">
    <source>
        <dbReference type="ARBA" id="ARBA00022690"/>
    </source>
</evidence>
<dbReference type="InterPro" id="IPR052781">
    <property type="entry name" value="Cys_protease_inhibitor_I42"/>
</dbReference>
<evidence type="ECO:0000313" key="4">
    <source>
        <dbReference type="EMBL" id="OGC27470.1"/>
    </source>
</evidence>
<dbReference type="EMBL" id="MEUG01000001">
    <property type="protein sequence ID" value="OGC27470.1"/>
    <property type="molecule type" value="Genomic_DNA"/>
</dbReference>
<dbReference type="SUPFAM" id="SSF141066">
    <property type="entry name" value="ICP-like"/>
    <property type="match status" value="1"/>
</dbReference>
<dbReference type="GO" id="GO:0004869">
    <property type="term" value="F:cysteine-type endopeptidase inhibitor activity"/>
    <property type="evidence" value="ECO:0007669"/>
    <property type="project" value="UniProtKB-KW"/>
</dbReference>
<reference evidence="4 5" key="1">
    <citation type="journal article" date="2016" name="Nat. Commun.">
        <title>Thousands of microbial genomes shed light on interconnected biogeochemical processes in an aquifer system.</title>
        <authorList>
            <person name="Anantharaman K."/>
            <person name="Brown C.T."/>
            <person name="Hug L.A."/>
            <person name="Sharon I."/>
            <person name="Castelle C.J."/>
            <person name="Probst A.J."/>
            <person name="Thomas B.C."/>
            <person name="Singh A."/>
            <person name="Wilkins M.J."/>
            <person name="Karaoz U."/>
            <person name="Brodie E.L."/>
            <person name="Williams K.H."/>
            <person name="Hubbard S.S."/>
            <person name="Banfield J.F."/>
        </authorList>
    </citation>
    <scope>NUCLEOTIDE SEQUENCE [LARGE SCALE GENOMIC DNA]</scope>
</reference>
<organism evidence="4 5">
    <name type="scientific">candidate division WOR-1 bacterium RIFOXYC12_FULL_54_18</name>
    <dbReference type="NCBI Taxonomy" id="1802584"/>
    <lineage>
        <taxon>Bacteria</taxon>
        <taxon>Bacillati</taxon>
        <taxon>Saganbacteria</taxon>
    </lineage>
</organism>
<dbReference type="InterPro" id="IPR036331">
    <property type="entry name" value="Chagasin-like_sf"/>
</dbReference>
<dbReference type="AlphaFoldDB" id="A0A1F4T4J2"/>
<keyword evidence="2" id="KW-0789">Thiol protease inhibitor</keyword>
<proteinExistence type="predicted"/>